<evidence type="ECO:0000313" key="1">
    <source>
        <dbReference type="EMBL" id="KAJ4244055.1"/>
    </source>
</evidence>
<protein>
    <submittedName>
        <fullName evidence="1">Uncharacterized protein</fullName>
    </submittedName>
</protein>
<dbReference type="EMBL" id="JAOQAZ010000053">
    <property type="protein sequence ID" value="KAJ4244055.1"/>
    <property type="molecule type" value="Genomic_DNA"/>
</dbReference>
<gene>
    <name evidence="1" type="ORF">NW762_014668</name>
</gene>
<comment type="caution">
    <text evidence="1">The sequence shown here is derived from an EMBL/GenBank/DDBJ whole genome shotgun (WGS) entry which is preliminary data.</text>
</comment>
<reference evidence="1" key="1">
    <citation type="submission" date="2022-09" db="EMBL/GenBank/DDBJ databases">
        <title>Fusarium specimens isolated from Avocado Roots.</title>
        <authorList>
            <person name="Stajich J."/>
            <person name="Roper C."/>
            <person name="Heimlech-Rivalta G."/>
        </authorList>
    </citation>
    <scope>NUCLEOTIDE SEQUENCE</scope>
    <source>
        <strain evidence="1">CF00136</strain>
    </source>
</reference>
<sequence>MERVRKTFFDPLAKSKGRISEILQELPVGSAHPFNPEGILLCRTENGIEEIDISGYNEEYFYNAVDLGEMGETLLRRMAGFRSNLGVFDDFQIMQAPAATFKIPIVSGEITILAVSERTPTYYDFCFADAECNACCWLERDTFSGISHSGDLLNGNDLLDYVKIYKERLTEKPICVFISGYQKTRITRFLGTNPALLVADHVDKILYIIPVPLDAATIGDATICCPLVIKKDGDTLVCSILPTATTDTNMMCHSKQLISPCFPEAIKRADFTVAAPEVAVPQVTSVREAQETHTSLESQNQVSAKRNAVLTTNLSALPSFLNSSDTQIIRFGTGLEFVQDRDSDDETKRSAVVLPCVFGSQLQGPVLLATGAAPFNVPFIDEKSLCAYYEQLESIVVVVDERMTDNARNLATGLRMNAVFIVQVLPDLKPRTAEEVSRALISANINAVTALAGPQSLILVNIDESFYFYRGLANPALLDTTKLEFGADVTSIVESTSLSSLLLEKIPRLVNLEDENMIVLPSSAQVARPQDLQQLFEQMPISKIKAMHADIQAAVPQLQALLNQKDLQQLSKDLVTTLSAKINQATAPLRNDYIKFIAGGVDIDNKEFTLKKNKMLSDLRKTTKETQSALEPVISSLANMMSSQTTSKKTHDMKRLVRQTQIQNNVEATKSMTFDTLTGLLETHAEEMGVMLLNIETIPYEHLLRNLKNTAIDAKPCCELDSRILHLDGFDAGIIMQQSQSQHHGPLKSQDGPSHPTLALPYLSQGRGSGSMLAWVCWDEFVNLKSPYKVRWMEKCNESHIAALRIMMRDTLSRAVASREFNFHSGNPEIGHLMSSLLMASMSKLAGMRTTAPVVLDTAEDTVTRLMRGLFGNLMTIAGSGVRPLSMVWQLFGLNPQYDIPVTDADWVWYENTVELYPYTGWPIEQFNDNLGKLLDKIILRVITKNENVAEIKASKISEMLRYCKLRNIQLEHCRTLITIFQKMLTSEDSDVPSIASRLLEKVPGKLEKQTSGFTRMMKYVAHLADGGERRVADDLVYANVYTKRSAAFKDLKTKVADACREKDWDTAKVHCQAMFDKHEEIAAEWHVDPEKLKVQNLRTYRQLLDADHQLDNWTCDKEIIKKILNDAEKRRVPWQVGKDDSAGGEIESLDEDFVNEILTGVRQKPADTVQEAKGKSVVSAKAIPTDGFSQFESSLAPSFIKTMEKTLSPEDVCTILKVPVSTMRIFVRALNPNFAWENLGWQFRIVVLDLLKNRSNRVESRPGSKMLLIW</sequence>
<keyword evidence="2" id="KW-1185">Reference proteome</keyword>
<organism evidence="1 2">
    <name type="scientific">Fusarium torreyae</name>
    <dbReference type="NCBI Taxonomy" id="1237075"/>
    <lineage>
        <taxon>Eukaryota</taxon>
        <taxon>Fungi</taxon>
        <taxon>Dikarya</taxon>
        <taxon>Ascomycota</taxon>
        <taxon>Pezizomycotina</taxon>
        <taxon>Sordariomycetes</taxon>
        <taxon>Hypocreomycetidae</taxon>
        <taxon>Hypocreales</taxon>
        <taxon>Nectriaceae</taxon>
        <taxon>Fusarium</taxon>
    </lineage>
</organism>
<dbReference type="OrthoDB" id="10000387at2759"/>
<proteinExistence type="predicted"/>
<dbReference type="Proteomes" id="UP001152049">
    <property type="component" value="Unassembled WGS sequence"/>
</dbReference>
<accession>A0A9W8RLY2</accession>
<evidence type="ECO:0000313" key="2">
    <source>
        <dbReference type="Proteomes" id="UP001152049"/>
    </source>
</evidence>
<dbReference type="AlphaFoldDB" id="A0A9W8RLY2"/>
<name>A0A9W8RLY2_9HYPO</name>